<evidence type="ECO:0000256" key="5">
    <source>
        <dbReference type="ARBA" id="ARBA00022729"/>
    </source>
</evidence>
<proteinExistence type="inferred from homology"/>
<comment type="similarity">
    <text evidence="2">Belongs to the glycosyl hydrolase 17 family.</text>
</comment>
<accession>A0AAV5QSG6</accession>
<feature type="signal peptide" evidence="9">
    <location>
        <begin position="1"/>
        <end position="21"/>
    </location>
</feature>
<protein>
    <submittedName>
        <fullName evidence="10">Glucan endo-1,3-beta-D-glucosidase</fullName>
    </submittedName>
</protein>
<dbReference type="InterPro" id="IPR050732">
    <property type="entry name" value="Beta-glucan_modifiers"/>
</dbReference>
<keyword evidence="6" id="KW-0378">Hydrolase</keyword>
<dbReference type="PANTHER" id="PTHR16631">
    <property type="entry name" value="GLUCAN 1,3-BETA-GLUCOSIDASE"/>
    <property type="match status" value="1"/>
</dbReference>
<dbReference type="GeneID" id="90075674"/>
<keyword evidence="5 9" id="KW-0732">Signal</keyword>
<dbReference type="GO" id="GO:0071555">
    <property type="term" value="P:cell wall organization"/>
    <property type="evidence" value="ECO:0007669"/>
    <property type="project" value="TreeGrafter"/>
</dbReference>
<dbReference type="RefSeq" id="XP_064854695.1">
    <property type="nucleotide sequence ID" value="XM_064998623.1"/>
</dbReference>
<dbReference type="AlphaFoldDB" id="A0AAV5QSG6"/>
<dbReference type="GO" id="GO:0009277">
    <property type="term" value="C:fungal-type cell wall"/>
    <property type="evidence" value="ECO:0007669"/>
    <property type="project" value="TreeGrafter"/>
</dbReference>
<evidence type="ECO:0000256" key="8">
    <source>
        <dbReference type="SAM" id="MobiDB-lite"/>
    </source>
</evidence>
<dbReference type="GO" id="GO:0009986">
    <property type="term" value="C:cell surface"/>
    <property type="evidence" value="ECO:0007669"/>
    <property type="project" value="TreeGrafter"/>
</dbReference>
<evidence type="ECO:0000256" key="4">
    <source>
        <dbReference type="ARBA" id="ARBA00022525"/>
    </source>
</evidence>
<feature type="chain" id="PRO_5043596309" evidence="9">
    <location>
        <begin position="22"/>
        <end position="542"/>
    </location>
</feature>
<dbReference type="InterPro" id="IPR017853">
    <property type="entry name" value="GH"/>
</dbReference>
<evidence type="ECO:0000313" key="10">
    <source>
        <dbReference type="EMBL" id="GMM37699.1"/>
    </source>
</evidence>
<feature type="region of interest" description="Disordered" evidence="8">
    <location>
        <begin position="145"/>
        <end position="248"/>
    </location>
</feature>
<dbReference type="Gene3D" id="3.20.20.80">
    <property type="entry name" value="Glycosidases"/>
    <property type="match status" value="2"/>
</dbReference>
<reference evidence="10 11" key="1">
    <citation type="journal article" date="2023" name="Elife">
        <title>Identification of key yeast species and microbe-microbe interactions impacting larval growth of Drosophila in the wild.</title>
        <authorList>
            <person name="Mure A."/>
            <person name="Sugiura Y."/>
            <person name="Maeda R."/>
            <person name="Honda K."/>
            <person name="Sakurai N."/>
            <person name="Takahashi Y."/>
            <person name="Watada M."/>
            <person name="Katoh T."/>
            <person name="Gotoh A."/>
            <person name="Gotoh Y."/>
            <person name="Taniguchi I."/>
            <person name="Nakamura K."/>
            <person name="Hayashi T."/>
            <person name="Katayama T."/>
            <person name="Uemura T."/>
            <person name="Hattori Y."/>
        </authorList>
    </citation>
    <scope>NUCLEOTIDE SEQUENCE [LARGE SCALE GENOMIC DNA]</scope>
    <source>
        <strain evidence="10 11">SC-9</strain>
    </source>
</reference>
<evidence type="ECO:0000313" key="11">
    <source>
        <dbReference type="Proteomes" id="UP001360560"/>
    </source>
</evidence>
<dbReference type="SUPFAM" id="SSF51445">
    <property type="entry name" value="(Trans)glycosidases"/>
    <property type="match status" value="1"/>
</dbReference>
<dbReference type="Proteomes" id="UP001360560">
    <property type="component" value="Unassembled WGS sequence"/>
</dbReference>
<organism evidence="10 11">
    <name type="scientific">Saccharomycopsis crataegensis</name>
    <dbReference type="NCBI Taxonomy" id="43959"/>
    <lineage>
        <taxon>Eukaryota</taxon>
        <taxon>Fungi</taxon>
        <taxon>Dikarya</taxon>
        <taxon>Ascomycota</taxon>
        <taxon>Saccharomycotina</taxon>
        <taxon>Saccharomycetes</taxon>
        <taxon>Saccharomycopsidaceae</taxon>
        <taxon>Saccharomycopsis</taxon>
    </lineage>
</organism>
<gene>
    <name evidence="10" type="ORF">DASC09_050240</name>
</gene>
<feature type="compositionally biased region" description="Low complexity" evidence="8">
    <location>
        <begin position="146"/>
        <end position="248"/>
    </location>
</feature>
<evidence type="ECO:0000256" key="7">
    <source>
        <dbReference type="ARBA" id="ARBA00023295"/>
    </source>
</evidence>
<evidence type="ECO:0000256" key="9">
    <source>
        <dbReference type="SAM" id="SignalP"/>
    </source>
</evidence>
<dbReference type="PANTHER" id="PTHR16631:SF24">
    <property type="entry name" value="FAMILY 17 GLUCOSIDASE SCW11-RELATED"/>
    <property type="match status" value="1"/>
</dbReference>
<evidence type="ECO:0000256" key="3">
    <source>
        <dbReference type="ARBA" id="ARBA00022512"/>
    </source>
</evidence>
<name>A0AAV5QSG6_9ASCO</name>
<evidence type="ECO:0000256" key="6">
    <source>
        <dbReference type="ARBA" id="ARBA00022801"/>
    </source>
</evidence>
<evidence type="ECO:0000256" key="2">
    <source>
        <dbReference type="ARBA" id="ARBA00008773"/>
    </source>
</evidence>
<comment type="caution">
    <text evidence="10">The sequence shown here is derived from an EMBL/GenBank/DDBJ whole genome shotgun (WGS) entry which is preliminary data.</text>
</comment>
<sequence>MFKNRYNLLLTVLSLVSLVQSAPICGANDAQVNLAKKVKRKVVEVTRTVATVSATSYYYTTTHTVTAPLVEVVISGDLTYTVTLTSNVPTESQGQTITSIAASQESIASGLSSAVHASSSNNGGYVSSWSSDSFLIPSNSATVGASTPTQSISSMPTSTSTTKSDTTTLSSVTSSSSSSESSTSSSSESYTSSSSESSTSTSSSSSSSSSSTLKITSTTSSSTSSSSSSSNTSSSGSSSDSTSISTASSTSESVASTLDISVTSTLSSTFSSAVSTIIPTALAYSPYNDDGSCKDYDSVSSDLQKISDRSIPAIRVYGTDCNYLDTVLPIASSLGIKVNQGFWFSSTDLDPIQESAAALIAYVKTTTEGWDLFECITIGNEAINGGYMEASSLMTIITAIKKTLRNSGYNGLITTAEPPVSFEDNPELCSGDLLDFVAINPHSYFDASIDATQAGSFVVGQQKIVEDICPGKEVIISETGYPSSGDTNGLNVPSAENQKAAIKSILECTNGEVTILTMYNDMWKSPGSYNIEQYFGVYELLD</sequence>
<keyword evidence="4" id="KW-0964">Secreted</keyword>
<keyword evidence="7" id="KW-0326">Glycosidase</keyword>
<comment type="subcellular location">
    <subcellularLocation>
        <location evidence="1">Secreted</location>
        <location evidence="1">Cell wall</location>
    </subcellularLocation>
</comment>
<keyword evidence="11" id="KW-1185">Reference proteome</keyword>
<dbReference type="EMBL" id="BTFZ01000012">
    <property type="protein sequence ID" value="GMM37699.1"/>
    <property type="molecule type" value="Genomic_DNA"/>
</dbReference>
<keyword evidence="3" id="KW-0134">Cell wall</keyword>
<dbReference type="GO" id="GO:0005576">
    <property type="term" value="C:extracellular region"/>
    <property type="evidence" value="ECO:0007669"/>
    <property type="project" value="TreeGrafter"/>
</dbReference>
<evidence type="ECO:0000256" key="1">
    <source>
        <dbReference type="ARBA" id="ARBA00004191"/>
    </source>
</evidence>
<dbReference type="GO" id="GO:0042973">
    <property type="term" value="F:glucan endo-1,3-beta-D-glucosidase activity"/>
    <property type="evidence" value="ECO:0007669"/>
    <property type="project" value="TreeGrafter"/>
</dbReference>